<feature type="region of interest" description="Disordered" evidence="1">
    <location>
        <begin position="39"/>
        <end position="58"/>
    </location>
</feature>
<protein>
    <recommendedName>
        <fullName evidence="4">K Homology domain-containing protein</fullName>
    </recommendedName>
</protein>
<dbReference type="OrthoDB" id="1002599at2759"/>
<reference evidence="2 3" key="1">
    <citation type="journal article" date="2019" name="Genome Biol. Evol.">
        <title>Insights into the evolution of the New World diploid cottons (Gossypium, subgenus Houzingenia) based on genome sequencing.</title>
        <authorList>
            <person name="Grover C.E."/>
            <person name="Arick M.A. 2nd"/>
            <person name="Thrash A."/>
            <person name="Conover J.L."/>
            <person name="Sanders W.S."/>
            <person name="Peterson D.G."/>
            <person name="Frelichowski J.E."/>
            <person name="Scheffler J.A."/>
            <person name="Scheffler B.E."/>
            <person name="Wendel J.F."/>
        </authorList>
    </citation>
    <scope>NUCLEOTIDE SEQUENCE [LARGE SCALE GENOMIC DNA]</scope>
    <source>
        <strain evidence="2">57</strain>
        <tissue evidence="2">Leaf</tissue>
    </source>
</reference>
<evidence type="ECO:0000256" key="1">
    <source>
        <dbReference type="SAM" id="MobiDB-lite"/>
    </source>
</evidence>
<sequence>MFDFDVYDSDMSSRIRVNLDGLNMDDIEVGELCDSDDSERLNNAHESNSDDQNWPEFNPDNDISNLKLQVGMLFKSKDNLKEAAKQYGSNELLRFRDGCLDLEIKLLFVGVILGARGKSILTIMKTIKTKIILLIVKNKEEAEKIKGILPPKIKKKLDVNMKNSLRSKDTKLVFIIKVAPIQQEATPTHQQSTPTYQQVAAPREKLLLKRKPTTVRWMSSTQESFVSDPSMTL</sequence>
<proteinExistence type="predicted"/>
<accession>A0A7J8W679</accession>
<comment type="caution">
    <text evidence="2">The sequence shown here is derived from an EMBL/GenBank/DDBJ whole genome shotgun (WGS) entry which is preliminary data.</text>
</comment>
<dbReference type="EMBL" id="JABFAB010237251">
    <property type="protein sequence ID" value="MBA0670585.1"/>
    <property type="molecule type" value="Genomic_DNA"/>
</dbReference>
<dbReference type="AlphaFoldDB" id="A0A7J8W679"/>
<keyword evidence="3" id="KW-1185">Reference proteome</keyword>
<gene>
    <name evidence="2" type="ORF">Goklo_025435</name>
</gene>
<evidence type="ECO:0000313" key="3">
    <source>
        <dbReference type="Proteomes" id="UP000593573"/>
    </source>
</evidence>
<evidence type="ECO:0000313" key="2">
    <source>
        <dbReference type="EMBL" id="MBA0670585.1"/>
    </source>
</evidence>
<evidence type="ECO:0008006" key="4">
    <source>
        <dbReference type="Google" id="ProtNLM"/>
    </source>
</evidence>
<organism evidence="2 3">
    <name type="scientific">Gossypium klotzschianum</name>
    <dbReference type="NCBI Taxonomy" id="34286"/>
    <lineage>
        <taxon>Eukaryota</taxon>
        <taxon>Viridiplantae</taxon>
        <taxon>Streptophyta</taxon>
        <taxon>Embryophyta</taxon>
        <taxon>Tracheophyta</taxon>
        <taxon>Spermatophyta</taxon>
        <taxon>Magnoliopsida</taxon>
        <taxon>eudicotyledons</taxon>
        <taxon>Gunneridae</taxon>
        <taxon>Pentapetalae</taxon>
        <taxon>rosids</taxon>
        <taxon>malvids</taxon>
        <taxon>Malvales</taxon>
        <taxon>Malvaceae</taxon>
        <taxon>Malvoideae</taxon>
        <taxon>Gossypium</taxon>
    </lineage>
</organism>
<name>A0A7J8W679_9ROSI</name>
<dbReference type="Proteomes" id="UP000593573">
    <property type="component" value="Unassembled WGS sequence"/>
</dbReference>